<evidence type="ECO:0000313" key="1">
    <source>
        <dbReference type="EMBL" id="WNM61392.1"/>
    </source>
</evidence>
<dbReference type="KEGG" id="nneo:PQG83_16770"/>
<sequence length="232" mass="24678">MESELKIQGTKIQELLGLKIPAVAIAFRNTAPPGIPRVTTPAPAGCGYWKLAAEGQAFYTEGSDHFGCPVGAHTHGVELPPQVATELNGLVQTMVDMQYLTMKEIPMIPHREETFHVAVYAPLIQATFTPDVVLVRGTVKQLMLLAEATQAAGVPGGSATMGRPTCAVLPESLQSGHAATSFGCIGNRVYTGLGNDEGYYAIPGARVADVVGKLAVITEANRQLEVFHRSRL</sequence>
<dbReference type="RefSeq" id="WP_312743475.1">
    <property type="nucleotide sequence ID" value="NZ_CP116968.1"/>
</dbReference>
<protein>
    <submittedName>
        <fullName evidence="1">DUF169 domain-containing protein</fullName>
    </submittedName>
</protein>
<organism evidence="1 2">
    <name type="scientific">Candidatus Nitrospira neomarina</name>
    <dbReference type="NCBI Taxonomy" id="3020899"/>
    <lineage>
        <taxon>Bacteria</taxon>
        <taxon>Pseudomonadati</taxon>
        <taxon>Nitrospirota</taxon>
        <taxon>Nitrospiria</taxon>
        <taxon>Nitrospirales</taxon>
        <taxon>Nitrospiraceae</taxon>
        <taxon>Nitrospira</taxon>
    </lineage>
</organism>
<accession>A0AA96JV45</accession>
<dbReference type="PANTHER" id="PTHR37954:SF3">
    <property type="entry name" value="DUF169 DOMAIN-CONTAINING PROTEIN"/>
    <property type="match status" value="1"/>
</dbReference>
<keyword evidence="2" id="KW-1185">Reference proteome</keyword>
<evidence type="ECO:0000313" key="2">
    <source>
        <dbReference type="Proteomes" id="UP001302494"/>
    </source>
</evidence>
<dbReference type="PANTHER" id="PTHR37954">
    <property type="entry name" value="BLL4979 PROTEIN"/>
    <property type="match status" value="1"/>
</dbReference>
<dbReference type="InterPro" id="IPR003748">
    <property type="entry name" value="DUF169"/>
</dbReference>
<dbReference type="EMBL" id="CP116968">
    <property type="protein sequence ID" value="WNM61392.1"/>
    <property type="molecule type" value="Genomic_DNA"/>
</dbReference>
<reference evidence="1 2" key="1">
    <citation type="submission" date="2023-01" db="EMBL/GenBank/DDBJ databases">
        <title>Cultivation and genomic characterization of new, ubiquitous marine nitrite-oxidizing bacteria from the Nitrospirales.</title>
        <authorList>
            <person name="Mueller A.J."/>
            <person name="Daebeler A."/>
            <person name="Herbold C.W."/>
            <person name="Kirkegaard R.H."/>
            <person name="Daims H."/>
        </authorList>
    </citation>
    <scope>NUCLEOTIDE SEQUENCE [LARGE SCALE GENOMIC DNA]</scope>
    <source>
        <strain evidence="1 2">DK</strain>
    </source>
</reference>
<dbReference type="Proteomes" id="UP001302494">
    <property type="component" value="Chromosome"/>
</dbReference>
<proteinExistence type="predicted"/>
<dbReference type="Pfam" id="PF02596">
    <property type="entry name" value="DUF169"/>
    <property type="match status" value="1"/>
</dbReference>
<name>A0AA96JV45_9BACT</name>
<gene>
    <name evidence="1" type="ORF">PQG83_16770</name>
</gene>
<dbReference type="AlphaFoldDB" id="A0AA96JV45"/>